<dbReference type="OrthoDB" id="3541716at2759"/>
<feature type="non-terminal residue" evidence="1">
    <location>
        <position position="1"/>
    </location>
</feature>
<accession>A0A3E2HQB6</accession>
<comment type="caution">
    <text evidence="1">The sequence shown here is derived from an EMBL/GenBank/DDBJ whole genome shotgun (WGS) entry which is preliminary data.</text>
</comment>
<evidence type="ECO:0000313" key="1">
    <source>
        <dbReference type="EMBL" id="RFU35534.1"/>
    </source>
</evidence>
<evidence type="ECO:0008006" key="3">
    <source>
        <dbReference type="Google" id="ProtNLM"/>
    </source>
</evidence>
<dbReference type="EMBL" id="NCSJ02000007">
    <property type="protein sequence ID" value="RFU35534.1"/>
    <property type="molecule type" value="Genomic_DNA"/>
</dbReference>
<organism evidence="1 2">
    <name type="scientific">Scytalidium lignicola</name>
    <name type="common">Hyphomycete</name>
    <dbReference type="NCBI Taxonomy" id="5539"/>
    <lineage>
        <taxon>Eukaryota</taxon>
        <taxon>Fungi</taxon>
        <taxon>Dikarya</taxon>
        <taxon>Ascomycota</taxon>
        <taxon>Pezizomycotina</taxon>
        <taxon>Leotiomycetes</taxon>
        <taxon>Leotiomycetes incertae sedis</taxon>
        <taxon>Scytalidium</taxon>
    </lineage>
</organism>
<feature type="non-terminal residue" evidence="1">
    <location>
        <position position="121"/>
    </location>
</feature>
<reference evidence="1 2" key="1">
    <citation type="submission" date="2018-05" db="EMBL/GenBank/DDBJ databases">
        <title>Draft genome sequence of Scytalidium lignicola DSM 105466, a ubiquitous saprotrophic fungus.</title>
        <authorList>
            <person name="Buettner E."/>
            <person name="Gebauer A.M."/>
            <person name="Hofrichter M."/>
            <person name="Liers C."/>
            <person name="Kellner H."/>
        </authorList>
    </citation>
    <scope>NUCLEOTIDE SEQUENCE [LARGE SCALE GENOMIC DNA]</scope>
    <source>
        <strain evidence="1 2">DSM 105466</strain>
    </source>
</reference>
<dbReference type="AlphaFoldDB" id="A0A3E2HQB6"/>
<dbReference type="STRING" id="5539.A0A3E2HQB6"/>
<dbReference type="SUPFAM" id="SSF46689">
    <property type="entry name" value="Homeodomain-like"/>
    <property type="match status" value="1"/>
</dbReference>
<evidence type="ECO:0000313" key="2">
    <source>
        <dbReference type="Proteomes" id="UP000258309"/>
    </source>
</evidence>
<gene>
    <name evidence="1" type="ORF">B7463_g808</name>
</gene>
<keyword evidence="2" id="KW-1185">Reference proteome</keyword>
<sequence length="121" mass="14120">MAWDTPTRVRFKTKVQDGYSERHAAQELGIPHGTSQRWFKKKDRVQKSTGRPRSLPDSTILAIIHWFTGHYERRTASIKQVKKEFNLKASRPTILKALARFGYHYHVLDCKPGTFTKNRPL</sequence>
<name>A0A3E2HQB6_SCYLI</name>
<protein>
    <recommendedName>
        <fullName evidence="3">Transposase Tc1-like domain-containing protein</fullName>
    </recommendedName>
</protein>
<dbReference type="InterPro" id="IPR009057">
    <property type="entry name" value="Homeodomain-like_sf"/>
</dbReference>
<dbReference type="Proteomes" id="UP000258309">
    <property type="component" value="Unassembled WGS sequence"/>
</dbReference>
<proteinExistence type="predicted"/>